<dbReference type="VEuPathDB" id="HostDB:GeneID_118665355"/>
<keyword evidence="2" id="KW-1185">Reference proteome</keyword>
<dbReference type="Proteomes" id="UP000527355">
    <property type="component" value="Unassembled WGS sequence"/>
</dbReference>
<comment type="caution">
    <text evidence="1">The sequence shown here is derived from an EMBL/GenBank/DDBJ whole genome shotgun (WGS) entry which is preliminary data.</text>
</comment>
<organism evidence="1 2">
    <name type="scientific">Myotis myotis</name>
    <name type="common">Greater mouse-eared bat</name>
    <name type="synonym">Vespertilio myotis</name>
    <dbReference type="NCBI Taxonomy" id="51298"/>
    <lineage>
        <taxon>Eukaryota</taxon>
        <taxon>Metazoa</taxon>
        <taxon>Chordata</taxon>
        <taxon>Craniata</taxon>
        <taxon>Vertebrata</taxon>
        <taxon>Euteleostomi</taxon>
        <taxon>Mammalia</taxon>
        <taxon>Eutheria</taxon>
        <taxon>Laurasiatheria</taxon>
        <taxon>Chiroptera</taxon>
        <taxon>Yangochiroptera</taxon>
        <taxon>Vespertilionidae</taxon>
        <taxon>Myotis</taxon>
    </lineage>
</organism>
<evidence type="ECO:0000313" key="2">
    <source>
        <dbReference type="Proteomes" id="UP000527355"/>
    </source>
</evidence>
<keyword evidence="1" id="KW-0808">Transferase</keyword>
<evidence type="ECO:0000313" key="1">
    <source>
        <dbReference type="EMBL" id="KAF6325617.1"/>
    </source>
</evidence>
<gene>
    <name evidence="1" type="ORF">mMyoMyo1_016867</name>
</gene>
<protein>
    <submittedName>
        <fullName evidence="1">Ribosomal protein S6 kinase A4</fullName>
    </submittedName>
</protein>
<dbReference type="EMBL" id="JABWUV010000010">
    <property type="protein sequence ID" value="KAF6325617.1"/>
    <property type="molecule type" value="Genomic_DNA"/>
</dbReference>
<proteinExistence type="predicted"/>
<sequence length="111" mass="11816">MGDEDEDEGCAVELRITEANLTGHEEKVSVENFELLKVLGTGGPPEFVNTLGCLQPSERLPALLSWLCARALSPLCKLPAQVCTCPAPTCSAGLLELQAPQLVCTPPPRLC</sequence>
<dbReference type="AlphaFoldDB" id="A0A7J7VK59"/>
<name>A0A7J7VK59_MYOMY</name>
<keyword evidence="1" id="KW-0418">Kinase</keyword>
<reference evidence="1 2" key="1">
    <citation type="journal article" date="2020" name="Nature">
        <title>Six reference-quality genomes reveal evolution of bat adaptations.</title>
        <authorList>
            <person name="Jebb D."/>
            <person name="Huang Z."/>
            <person name="Pippel M."/>
            <person name="Hughes G.M."/>
            <person name="Lavrichenko K."/>
            <person name="Devanna P."/>
            <person name="Winkler S."/>
            <person name="Jermiin L.S."/>
            <person name="Skirmuntt E.C."/>
            <person name="Katzourakis A."/>
            <person name="Burkitt-Gray L."/>
            <person name="Ray D.A."/>
            <person name="Sullivan K.A.M."/>
            <person name="Roscito J.G."/>
            <person name="Kirilenko B.M."/>
            <person name="Davalos L.M."/>
            <person name="Corthals A.P."/>
            <person name="Power M.L."/>
            <person name="Jones G."/>
            <person name="Ransome R.D."/>
            <person name="Dechmann D.K.N."/>
            <person name="Locatelli A.G."/>
            <person name="Puechmaille S.J."/>
            <person name="Fedrigo O."/>
            <person name="Jarvis E.D."/>
            <person name="Hiller M."/>
            <person name="Vernes S.C."/>
            <person name="Myers E.W."/>
            <person name="Teeling E.C."/>
        </authorList>
    </citation>
    <scope>NUCLEOTIDE SEQUENCE [LARGE SCALE GENOMIC DNA]</scope>
    <source>
        <strain evidence="1">MMyoMyo1</strain>
        <tissue evidence="1">Flight muscle</tissue>
    </source>
</reference>
<accession>A0A7J7VK59</accession>
<dbReference type="GO" id="GO:0016301">
    <property type="term" value="F:kinase activity"/>
    <property type="evidence" value="ECO:0007669"/>
    <property type="project" value="UniProtKB-KW"/>
</dbReference>